<organism evidence="1 2">
    <name type="scientific">Sphingorhabdus arenilitoris</name>
    <dbReference type="NCBI Taxonomy" id="1490041"/>
    <lineage>
        <taxon>Bacteria</taxon>
        <taxon>Pseudomonadati</taxon>
        <taxon>Pseudomonadota</taxon>
        <taxon>Alphaproteobacteria</taxon>
        <taxon>Sphingomonadales</taxon>
        <taxon>Sphingomonadaceae</taxon>
        <taxon>Sphingorhabdus</taxon>
    </lineage>
</organism>
<accession>A0ABV8RHI8</accession>
<sequence length="132" mass="15058">MLLSKIFPAADNCLYDVPKNDACLILSVRSWFVMRHAGEDPLPHISRYLGSSIIAMRFGVMMEVVQQIWPDRFAICRPCCRGVSIDEMLLIRLIRAAREGAAPVFDQLCAEMIGRDGRHLLYHHDVRLCVDE</sequence>
<evidence type="ECO:0000313" key="1">
    <source>
        <dbReference type="EMBL" id="MFC4292907.1"/>
    </source>
</evidence>
<keyword evidence="2" id="KW-1185">Reference proteome</keyword>
<name>A0ABV8RHI8_9SPHN</name>
<reference evidence="2" key="1">
    <citation type="journal article" date="2019" name="Int. J. Syst. Evol. Microbiol.">
        <title>The Global Catalogue of Microorganisms (GCM) 10K type strain sequencing project: providing services to taxonomists for standard genome sequencing and annotation.</title>
        <authorList>
            <consortium name="The Broad Institute Genomics Platform"/>
            <consortium name="The Broad Institute Genome Sequencing Center for Infectious Disease"/>
            <person name="Wu L."/>
            <person name="Ma J."/>
        </authorList>
    </citation>
    <scope>NUCLEOTIDE SEQUENCE [LARGE SCALE GENOMIC DNA]</scope>
    <source>
        <strain evidence="2">CECT 8531</strain>
    </source>
</reference>
<evidence type="ECO:0000313" key="2">
    <source>
        <dbReference type="Proteomes" id="UP001595887"/>
    </source>
</evidence>
<proteinExistence type="predicted"/>
<comment type="caution">
    <text evidence="1">The sequence shown here is derived from an EMBL/GenBank/DDBJ whole genome shotgun (WGS) entry which is preliminary data.</text>
</comment>
<dbReference type="RefSeq" id="WP_381423980.1">
    <property type="nucleotide sequence ID" value="NZ_JBHSDH010000013.1"/>
</dbReference>
<dbReference type="Proteomes" id="UP001595887">
    <property type="component" value="Unassembled WGS sequence"/>
</dbReference>
<protein>
    <submittedName>
        <fullName evidence="1">Uncharacterized protein</fullName>
    </submittedName>
</protein>
<gene>
    <name evidence="1" type="ORF">ACFOWX_10830</name>
</gene>
<dbReference type="EMBL" id="JBHSDH010000013">
    <property type="protein sequence ID" value="MFC4292907.1"/>
    <property type="molecule type" value="Genomic_DNA"/>
</dbReference>